<evidence type="ECO:0000313" key="1">
    <source>
        <dbReference type="EMBL" id="ABE35818.1"/>
    </source>
</evidence>
<keyword evidence="2" id="KW-1185">Reference proteome</keyword>
<evidence type="ECO:0000313" key="2">
    <source>
        <dbReference type="Proteomes" id="UP000001817"/>
    </source>
</evidence>
<reference evidence="1 2" key="1">
    <citation type="journal article" date="2006" name="Proc. Natl. Acad. Sci. U.S.A.">
        <title>Burkholderia xenovorans LB400 harbors a multi-replicon, 9.73-Mbp genome shaped for versatility.</title>
        <authorList>
            <person name="Chain P.S."/>
            <person name="Denef V.J."/>
            <person name="Konstantinidis K.T."/>
            <person name="Vergez L.M."/>
            <person name="Agullo L."/>
            <person name="Reyes V.L."/>
            <person name="Hauser L."/>
            <person name="Cordova M."/>
            <person name="Gomez L."/>
            <person name="Gonzalez M."/>
            <person name="Land M."/>
            <person name="Lao V."/>
            <person name="Larimer F."/>
            <person name="LiPuma J.J."/>
            <person name="Mahenthiralingam E."/>
            <person name="Malfatti S.A."/>
            <person name="Marx C.J."/>
            <person name="Parnell J.J."/>
            <person name="Ramette A."/>
            <person name="Richardson P."/>
            <person name="Seeger M."/>
            <person name="Smith D."/>
            <person name="Spilker T."/>
            <person name="Sul W.J."/>
            <person name="Tsoi T.V."/>
            <person name="Ulrich L.E."/>
            <person name="Zhulin I.B."/>
            <person name="Tiedje J.M."/>
        </authorList>
    </citation>
    <scope>NUCLEOTIDE SEQUENCE [LARGE SCALE GENOMIC DNA]</scope>
    <source>
        <strain evidence="1 2">LB400</strain>
    </source>
</reference>
<dbReference type="KEGG" id="bxe:Bxe_B0117"/>
<dbReference type="eggNOG" id="ENOG50337Y6">
    <property type="taxonomic scope" value="Bacteria"/>
</dbReference>
<dbReference type="AlphaFoldDB" id="Q13JC1"/>
<dbReference type="RefSeq" id="WP_011493082.1">
    <property type="nucleotide sequence ID" value="NC_007952.1"/>
</dbReference>
<sequence length="117" mass="12918">MSLEAARMAALQAVYPDARLMADGTKEFVILPALHIQVGEREYVLDALLLPSSEPGGYPTRLYLTQQIAERQTIGGKAGNWTCESIAGKAWYTWSWTGVPSSLPLMDMLLAHLRALR</sequence>
<dbReference type="KEGG" id="bxb:DR64_5468"/>
<accession>Q13JC1</accession>
<protein>
    <submittedName>
        <fullName evidence="1">Uncharacterized protein</fullName>
    </submittedName>
</protein>
<gene>
    <name evidence="1" type="ORF">Bxe_B0117</name>
</gene>
<dbReference type="Proteomes" id="UP000001817">
    <property type="component" value="Chromosome 2"/>
</dbReference>
<dbReference type="EMBL" id="CP000271">
    <property type="protein sequence ID" value="ABE35818.1"/>
    <property type="molecule type" value="Genomic_DNA"/>
</dbReference>
<name>Q13JC1_PARXL</name>
<dbReference type="STRING" id="266265.Bxe_B0117"/>
<proteinExistence type="predicted"/>
<organism evidence="1 2">
    <name type="scientific">Paraburkholderia xenovorans (strain LB400)</name>
    <dbReference type="NCBI Taxonomy" id="266265"/>
    <lineage>
        <taxon>Bacteria</taxon>
        <taxon>Pseudomonadati</taxon>
        <taxon>Pseudomonadota</taxon>
        <taxon>Betaproteobacteria</taxon>
        <taxon>Burkholderiales</taxon>
        <taxon>Burkholderiaceae</taxon>
        <taxon>Paraburkholderia</taxon>
    </lineage>
</organism>